<dbReference type="SUPFAM" id="SSF48452">
    <property type="entry name" value="TPR-like"/>
    <property type="match status" value="1"/>
</dbReference>
<dbReference type="EMBL" id="CP002816">
    <property type="protein sequence ID" value="AEH91982.1"/>
    <property type="molecule type" value="Genomic_DNA"/>
</dbReference>
<dbReference type="KEGG" id="lmq:LMM7_0977"/>
<dbReference type="Gene3D" id="1.25.40.10">
    <property type="entry name" value="Tetratricopeptide repeat domain"/>
    <property type="match status" value="1"/>
</dbReference>
<organism evidence="1 2">
    <name type="scientific">Listeria monocytogenes serotype 4a (strain M7)</name>
    <dbReference type="NCBI Taxonomy" id="1030009"/>
    <lineage>
        <taxon>Bacteria</taxon>
        <taxon>Bacillati</taxon>
        <taxon>Bacillota</taxon>
        <taxon>Bacilli</taxon>
        <taxon>Bacillales</taxon>
        <taxon>Listeriaceae</taxon>
        <taxon>Listeria</taxon>
    </lineage>
</organism>
<dbReference type="HOGENOM" id="CLU_040417_0_0_9"/>
<dbReference type="InterPro" id="IPR011990">
    <property type="entry name" value="TPR-like_helical_dom_sf"/>
</dbReference>
<evidence type="ECO:0000313" key="2">
    <source>
        <dbReference type="Proteomes" id="UP000000486"/>
    </source>
</evidence>
<protein>
    <submittedName>
        <fullName evidence="1">Uncharacterized protein</fullName>
    </submittedName>
</protein>
<proteinExistence type="predicted"/>
<dbReference type="PATRIC" id="fig|1030009.3.peg.964"/>
<evidence type="ECO:0000313" key="1">
    <source>
        <dbReference type="EMBL" id="AEH91982.1"/>
    </source>
</evidence>
<reference evidence="1 2" key="1">
    <citation type="journal article" date="2011" name="J. Bacteriol.">
        <title>Genome sequence of the nonpathogenic Listeria monocytogenes serovar 4a strain M7.</title>
        <authorList>
            <person name="Chen J."/>
            <person name="Xia Y."/>
            <person name="Cheng C."/>
            <person name="Fang C."/>
            <person name="Shan Y."/>
            <person name="Jin G."/>
            <person name="Fang W."/>
        </authorList>
    </citation>
    <scope>NUCLEOTIDE SEQUENCE [LARGE SCALE GENOMIC DNA]</scope>
    <source>
        <strain evidence="1 2">M7</strain>
    </source>
</reference>
<dbReference type="AlphaFoldDB" id="A0A0E0UU60"/>
<accession>A0A0E0UU60</accession>
<name>A0A0E0UU60_LISMM</name>
<sequence>MMDYLKDKQPILTMADTPEKIKVLERMITEADAHNDVEKGSWARDILIEVCLTVGFPKKQLQAFSWLISKWEDEDNDIYIDTEDLLWKYKWISEHVPTFDEVSKTQIDGLLNDMKIKFEQENYSLRPYYKVYTLAAMRMGDVEKAKELFEKWSTTKEDYLNDCPACERQDQVHYYYFIKDYKAAKKKAKQIIEGKQRCAEVPHLTYGIMSLTYLALGDEEMAQECFDKGYPLVEKQSSLLPSLGQLLKYLVLTKQTEKAREVIDTNLEIVLKAEGGLDRLIFLQAAYPLFDPDKEADLLEMTKALTAKFDGRNENSYYQDSFNAYKNILH</sequence>
<dbReference type="Proteomes" id="UP000000486">
    <property type="component" value="Chromosome"/>
</dbReference>
<gene>
    <name evidence="1" type="ordered locus">LMM7_0977</name>
</gene>